<gene>
    <name evidence="1" type="ORF">BOW51_01910</name>
</gene>
<reference evidence="1 2" key="1">
    <citation type="submission" date="2016-11" db="EMBL/GenBank/DDBJ databases">
        <title>Mixed transmission modes and dynamic genome evolution in an obligate animal-bacterial symbiosis.</title>
        <authorList>
            <person name="Russell S.L."/>
            <person name="Corbett-Detig R.B."/>
            <person name="Cavanaugh C.M."/>
        </authorList>
    </citation>
    <scope>NUCLEOTIDE SEQUENCE [LARGE SCALE GENOMIC DNA]</scope>
    <source>
        <strain evidence="1">Se-Cadez</strain>
    </source>
</reference>
<comment type="caution">
    <text evidence="1">The sequence shown here is derived from an EMBL/GenBank/DDBJ whole genome shotgun (WGS) entry which is preliminary data.</text>
</comment>
<proteinExistence type="predicted"/>
<evidence type="ECO:0000313" key="2">
    <source>
        <dbReference type="Proteomes" id="UP000190896"/>
    </source>
</evidence>
<evidence type="ECO:0000313" key="1">
    <source>
        <dbReference type="EMBL" id="OOZ37511.1"/>
    </source>
</evidence>
<keyword evidence="2" id="KW-1185">Reference proteome</keyword>
<dbReference type="EMBL" id="MPRJ01000008">
    <property type="protein sequence ID" value="OOZ37511.1"/>
    <property type="molecule type" value="Genomic_DNA"/>
</dbReference>
<dbReference type="Proteomes" id="UP000190896">
    <property type="component" value="Unassembled WGS sequence"/>
</dbReference>
<protein>
    <submittedName>
        <fullName evidence="1">Uncharacterized protein</fullName>
    </submittedName>
</protein>
<dbReference type="OrthoDB" id="5295432at2"/>
<organism evidence="1 2">
    <name type="scientific">Solemya velesiana gill symbiont</name>
    <dbReference type="NCBI Taxonomy" id="1918948"/>
    <lineage>
        <taxon>Bacteria</taxon>
        <taxon>Pseudomonadati</taxon>
        <taxon>Pseudomonadota</taxon>
        <taxon>Gammaproteobacteria</taxon>
        <taxon>sulfur-oxidizing symbionts</taxon>
    </lineage>
</organism>
<accession>A0A1T2KXI4</accession>
<dbReference type="RefSeq" id="WP_078485844.1">
    <property type="nucleotide sequence ID" value="NZ_MPRJ01000008.1"/>
</dbReference>
<name>A0A1T2KXI4_9GAMM</name>
<sequence length="184" mass="19870">MAQLPDRHQQIITIHAAFINQVVQFSQSEADRLHYEQLLKSAEENGWAGLVSAIRQIVAGQRDMSAIKGLDEEDQVIAKAIMRGLHNPATLPDPNAKPDPTMAVPGMAGMIQAAASGNVEALTLISNMAEQMSKAGGPMARLASLIRPLINGERDLDKLCKGMNTQTEQLVLGILDELAKTDVH</sequence>
<dbReference type="AlphaFoldDB" id="A0A1T2KXI4"/>